<evidence type="ECO:0000259" key="2">
    <source>
        <dbReference type="Pfam" id="PF07319"/>
    </source>
</evidence>
<dbReference type="InterPro" id="IPR027417">
    <property type="entry name" value="P-loop_NTPase"/>
</dbReference>
<evidence type="ECO:0000313" key="4">
    <source>
        <dbReference type="Proteomes" id="UP000030647"/>
    </source>
</evidence>
<dbReference type="SUPFAM" id="SSF52540">
    <property type="entry name" value="P-loop containing nucleoside triphosphate hydrolases"/>
    <property type="match status" value="1"/>
</dbReference>
<accession>U4TX26</accession>
<sequence length="311" mass="35215">MKEVSKDLGKYLNQHNWRERYNKILQKVHNDPDVQNFLRAHQSQLAPDAIRKGAAKLYEFVNEKEKLAKHEDTFAPGYKPRLIVNNHLIDISYAPEPKKIAEDNAAALAALVDAAKMPKDFKNATLDNYDSHGREVALDAALAFVERYRPGEFQQGLYLSGNYGVGKTYLLGAVANDLARKQNVHTLILHVPTFSVEIRDAISDNSVLDRVHKIQRVPLLMFDDIGGETQSPWFRDDVLGVILQYRMQERLPTFFSSNLTIPNLAEFMAAGKNGQDDSLKANRIMARINFLAKEINIEGPDRRTASVQNQE</sequence>
<dbReference type="GO" id="GO:0006260">
    <property type="term" value="P:DNA replication"/>
    <property type="evidence" value="ECO:0007669"/>
    <property type="project" value="TreeGrafter"/>
</dbReference>
<dbReference type="EMBL" id="KI271582">
    <property type="protein sequence ID" value="ERL66363.1"/>
    <property type="molecule type" value="Genomic_DNA"/>
</dbReference>
<dbReference type="Proteomes" id="UP000030647">
    <property type="component" value="Unassembled WGS sequence"/>
</dbReference>
<evidence type="ECO:0000313" key="3">
    <source>
        <dbReference type="EMBL" id="ERL66363.1"/>
    </source>
</evidence>
<feature type="domain" description="Chromosomal replication initiator protein DnaA ATPAse" evidence="1">
    <location>
        <begin position="133"/>
        <end position="225"/>
    </location>
</feature>
<dbReference type="NCBIfam" id="NF006505">
    <property type="entry name" value="PRK08939.1"/>
    <property type="match status" value="1"/>
</dbReference>
<dbReference type="STRING" id="1231336.L248_0042"/>
<dbReference type="OrthoDB" id="61127at2"/>
<feature type="domain" description="Primosomal DnaI N-terminal" evidence="2">
    <location>
        <begin position="1"/>
        <end position="93"/>
    </location>
</feature>
<dbReference type="InterPro" id="IPR009928">
    <property type="entry name" value="DnaI_N"/>
</dbReference>
<dbReference type="AlphaFoldDB" id="U4TX26"/>
<dbReference type="HOGENOM" id="CLU_077384_1_0_9"/>
<dbReference type="PANTHER" id="PTHR30050:SF8">
    <property type="entry name" value="PRIMOSOMAL PROTEIN DNAI"/>
    <property type="match status" value="1"/>
</dbReference>
<gene>
    <name evidence="3" type="ORF">L248_0042</name>
</gene>
<organism evidence="3 4">
    <name type="scientific">Schleiferilactobacillus shenzhenensis LY-73</name>
    <dbReference type="NCBI Taxonomy" id="1231336"/>
    <lineage>
        <taxon>Bacteria</taxon>
        <taxon>Bacillati</taxon>
        <taxon>Bacillota</taxon>
        <taxon>Bacilli</taxon>
        <taxon>Lactobacillales</taxon>
        <taxon>Lactobacillaceae</taxon>
        <taxon>Schleiferilactobacillus</taxon>
    </lineage>
</organism>
<dbReference type="eggNOG" id="COG1484">
    <property type="taxonomic scope" value="Bacteria"/>
</dbReference>
<name>U4TX26_9LACO</name>
<evidence type="ECO:0000259" key="1">
    <source>
        <dbReference type="Pfam" id="PF00308"/>
    </source>
</evidence>
<evidence type="ECO:0008006" key="5">
    <source>
        <dbReference type="Google" id="ProtNLM"/>
    </source>
</evidence>
<keyword evidence="4" id="KW-1185">Reference proteome</keyword>
<dbReference type="PANTHER" id="PTHR30050">
    <property type="entry name" value="CHROMOSOMAL REPLICATION INITIATOR PROTEIN DNAA"/>
    <property type="match status" value="1"/>
</dbReference>
<dbReference type="Pfam" id="PF07319">
    <property type="entry name" value="DnaI_N"/>
    <property type="match status" value="1"/>
</dbReference>
<dbReference type="InterPro" id="IPR013317">
    <property type="entry name" value="DnaA_dom"/>
</dbReference>
<dbReference type="RefSeq" id="WP_022527989.1">
    <property type="nucleotide sequence ID" value="NZ_KI271582.1"/>
</dbReference>
<reference evidence="4" key="1">
    <citation type="journal article" date="2013" name="Genome Announc.">
        <title>Whole-Genome Sequencing of Lactobacillus shenzhenensis Strain LY-73T.</title>
        <authorList>
            <person name="Lin Z."/>
            <person name="Liu Z."/>
            <person name="Yang R."/>
            <person name="Zou Y."/>
            <person name="Wan D."/>
            <person name="Chen J."/>
            <person name="Guo M."/>
            <person name="Zhao J."/>
            <person name="Fang C."/>
            <person name="Yang R."/>
            <person name="Liu F."/>
        </authorList>
    </citation>
    <scope>NUCLEOTIDE SEQUENCE [LARGE SCALE GENOMIC DNA]</scope>
    <source>
        <strain evidence="4">LY-73</strain>
    </source>
</reference>
<proteinExistence type="predicted"/>
<protein>
    <recommendedName>
        <fullName evidence="5">Primosomal protein DnaI</fullName>
    </recommendedName>
</protein>
<dbReference type="Gene3D" id="3.40.50.300">
    <property type="entry name" value="P-loop containing nucleotide triphosphate hydrolases"/>
    <property type="match status" value="1"/>
</dbReference>
<dbReference type="Pfam" id="PF00308">
    <property type="entry name" value="Bac_DnaA"/>
    <property type="match status" value="1"/>
</dbReference>